<evidence type="ECO:0000313" key="3">
    <source>
        <dbReference type="Proteomes" id="UP001148786"/>
    </source>
</evidence>
<organism evidence="2 3">
    <name type="scientific">Agrocybe chaxingu</name>
    <dbReference type="NCBI Taxonomy" id="84603"/>
    <lineage>
        <taxon>Eukaryota</taxon>
        <taxon>Fungi</taxon>
        <taxon>Dikarya</taxon>
        <taxon>Basidiomycota</taxon>
        <taxon>Agaricomycotina</taxon>
        <taxon>Agaricomycetes</taxon>
        <taxon>Agaricomycetidae</taxon>
        <taxon>Agaricales</taxon>
        <taxon>Agaricineae</taxon>
        <taxon>Strophariaceae</taxon>
        <taxon>Agrocybe</taxon>
    </lineage>
</organism>
<gene>
    <name evidence="2" type="ORF">NLJ89_g6461</name>
</gene>
<evidence type="ECO:0000256" key="1">
    <source>
        <dbReference type="SAM" id="MobiDB-lite"/>
    </source>
</evidence>
<sequence>MHFTSTINPLTTSNGNVPVAVFNYGGKRKFIQISESYEETIQRVSASFGIKDAQPRVPVLRTSAIDACRGEEVEIDPSAYPHLHTVLGEVTVVLEEKEGVLVPGMVQVDVAVAGPSNSKPKVADSPLKEKHKPEPEEQQGYFNAELPEEEYEDEEELLRAQEEAPLKPAAGGSRLLDKLDEMANQGEPQKFKASMLPPVVTNAEFPKPVKKEKISHAVPSPAVETSSPRKAAASAQSDDRFEITINGPAPNQSAQFKTRGKHVVKKVLAAACKTFDIDEQNARLFLLMSLPDDDGIVLTHEFECPSNDSIALCGIDKDSKLFVRFTKEVGRRAAEDDDDDDE</sequence>
<comment type="caution">
    <text evidence="2">The sequence shown here is derived from an EMBL/GenBank/DDBJ whole genome shotgun (WGS) entry which is preliminary data.</text>
</comment>
<keyword evidence="3" id="KW-1185">Reference proteome</keyword>
<dbReference type="AlphaFoldDB" id="A0A9W8JZ72"/>
<accession>A0A9W8JZ72</accession>
<name>A0A9W8JZ72_9AGAR</name>
<evidence type="ECO:0000313" key="2">
    <source>
        <dbReference type="EMBL" id="KAJ3507167.1"/>
    </source>
</evidence>
<feature type="region of interest" description="Disordered" evidence="1">
    <location>
        <begin position="211"/>
        <end position="238"/>
    </location>
</feature>
<feature type="compositionally biased region" description="Basic and acidic residues" evidence="1">
    <location>
        <begin position="126"/>
        <end position="135"/>
    </location>
</feature>
<reference evidence="2" key="1">
    <citation type="submission" date="2022-07" db="EMBL/GenBank/DDBJ databases">
        <title>Genome Sequence of Agrocybe chaxingu.</title>
        <authorList>
            <person name="Buettner E."/>
        </authorList>
    </citation>
    <scope>NUCLEOTIDE SEQUENCE</scope>
    <source>
        <strain evidence="2">MP-N11</strain>
    </source>
</reference>
<proteinExistence type="predicted"/>
<dbReference type="OrthoDB" id="3262817at2759"/>
<feature type="region of interest" description="Disordered" evidence="1">
    <location>
        <begin position="115"/>
        <end position="142"/>
    </location>
</feature>
<dbReference type="EMBL" id="JANKHO010000687">
    <property type="protein sequence ID" value="KAJ3507167.1"/>
    <property type="molecule type" value="Genomic_DNA"/>
</dbReference>
<protein>
    <submittedName>
        <fullName evidence="2">Uncharacterized protein</fullName>
    </submittedName>
</protein>
<dbReference type="Proteomes" id="UP001148786">
    <property type="component" value="Unassembled WGS sequence"/>
</dbReference>